<feature type="transmembrane region" description="Helical" evidence="1">
    <location>
        <begin position="12"/>
        <end position="33"/>
    </location>
</feature>
<feature type="transmembrane region" description="Helical" evidence="1">
    <location>
        <begin position="39"/>
        <end position="60"/>
    </location>
</feature>
<dbReference type="AlphaFoldDB" id="A0AAU9DVC8"/>
<gene>
    <name evidence="2" type="ORF">XA3_18640</name>
</gene>
<keyword evidence="1" id="KW-1133">Transmembrane helix</keyword>
<keyword evidence="1" id="KW-0812">Transmembrane</keyword>
<evidence type="ECO:0000256" key="1">
    <source>
        <dbReference type="SAM" id="Phobius"/>
    </source>
</evidence>
<sequence length="176" mass="20138">MLNQGYPEELALLNYFSNSSVTSYGSLALISGVTILGRILNWTLTTGIGFSIGILLTTFFSRLTVEYSYAAYLLNTNRSYWVVYKDDEPPFKERLKIRLKKLSTYVVLGIGIFFFNTGFLMQKITTEPLYSIVGSIALIIVIFEAVVFVVWVFRKINKALKTKKLKKERDGKRNEF</sequence>
<protein>
    <submittedName>
        <fullName evidence="2">Uncharacterized protein</fullName>
    </submittedName>
</protein>
<dbReference type="KEGG" id="xap:XA3_18640"/>
<evidence type="ECO:0000313" key="3">
    <source>
        <dbReference type="Proteomes" id="UP001321861"/>
    </source>
</evidence>
<name>A0AAU9DVC8_9LACO</name>
<keyword evidence="3" id="KW-1185">Reference proteome</keyword>
<evidence type="ECO:0000313" key="2">
    <source>
        <dbReference type="EMBL" id="BDR59423.1"/>
    </source>
</evidence>
<reference evidence="2 3" key="1">
    <citation type="journal article" date="2023" name="Microbiol. Spectr.">
        <title>Symbiosis of Carpenter Bees with Uncharacterized Lactic Acid Bacteria Showing NAD Auxotrophy.</title>
        <authorList>
            <person name="Kawasaki S."/>
            <person name="Ozawa K."/>
            <person name="Mori T."/>
            <person name="Yamamoto A."/>
            <person name="Ito M."/>
            <person name="Ohkuma M."/>
            <person name="Sakamoto M."/>
            <person name="Matsutani M."/>
        </authorList>
    </citation>
    <scope>NUCLEOTIDE SEQUENCE [LARGE SCALE GENOMIC DNA]</scope>
    <source>
        <strain evidence="2 3">XA3</strain>
    </source>
</reference>
<feature type="transmembrane region" description="Helical" evidence="1">
    <location>
        <begin position="128"/>
        <end position="153"/>
    </location>
</feature>
<organism evidence="2 3">
    <name type="scientific">Xylocopilactobacillus apicola</name>
    <dbReference type="NCBI Taxonomy" id="2932184"/>
    <lineage>
        <taxon>Bacteria</taxon>
        <taxon>Bacillati</taxon>
        <taxon>Bacillota</taxon>
        <taxon>Bacilli</taxon>
        <taxon>Lactobacillales</taxon>
        <taxon>Lactobacillaceae</taxon>
        <taxon>Xylocopilactobacillus</taxon>
    </lineage>
</organism>
<proteinExistence type="predicted"/>
<feature type="transmembrane region" description="Helical" evidence="1">
    <location>
        <begin position="102"/>
        <end position="122"/>
    </location>
</feature>
<accession>A0AAU9DVC8</accession>
<dbReference type="Proteomes" id="UP001321861">
    <property type="component" value="Chromosome"/>
</dbReference>
<keyword evidence="1" id="KW-0472">Membrane</keyword>
<dbReference type="EMBL" id="AP026802">
    <property type="protein sequence ID" value="BDR59423.1"/>
    <property type="molecule type" value="Genomic_DNA"/>
</dbReference>